<dbReference type="InterPro" id="IPR014408">
    <property type="entry name" value="dGMP_Pdiesterase_EAL/HD-GYP"/>
</dbReference>
<dbReference type="InterPro" id="IPR013976">
    <property type="entry name" value="HDOD"/>
</dbReference>
<evidence type="ECO:0000313" key="4">
    <source>
        <dbReference type="Proteomes" id="UP000198749"/>
    </source>
</evidence>
<dbReference type="PANTHER" id="PTHR33525">
    <property type="match status" value="1"/>
</dbReference>
<proteinExistence type="predicted"/>
<dbReference type="SUPFAM" id="SSF141868">
    <property type="entry name" value="EAL domain-like"/>
    <property type="match status" value="1"/>
</dbReference>
<dbReference type="PANTHER" id="PTHR33525:SF4">
    <property type="entry name" value="CYCLIC DI-GMP PHOSPHODIESTERASE CDGJ"/>
    <property type="match status" value="1"/>
</dbReference>
<dbReference type="SMART" id="SM00052">
    <property type="entry name" value="EAL"/>
    <property type="match status" value="1"/>
</dbReference>
<dbReference type="STRING" id="355243.SAMN03080615_00501"/>
<evidence type="ECO:0000259" key="1">
    <source>
        <dbReference type="PROSITE" id="PS50883"/>
    </source>
</evidence>
<dbReference type="InterPro" id="IPR001633">
    <property type="entry name" value="EAL_dom"/>
</dbReference>
<name>A0A1H9DEM3_9GAMM</name>
<dbReference type="PROSITE" id="PS51833">
    <property type="entry name" value="HDOD"/>
    <property type="match status" value="1"/>
</dbReference>
<dbReference type="InterPro" id="IPR052340">
    <property type="entry name" value="RNase_Y/CdgJ"/>
</dbReference>
<dbReference type="EMBL" id="FOGB01000001">
    <property type="protein sequence ID" value="SEQ11747.1"/>
    <property type="molecule type" value="Genomic_DNA"/>
</dbReference>
<gene>
    <name evidence="3" type="ORF">SAMN03080615_00501</name>
</gene>
<reference evidence="4" key="1">
    <citation type="submission" date="2016-10" db="EMBL/GenBank/DDBJ databases">
        <authorList>
            <person name="Varghese N."/>
            <person name="Submissions S."/>
        </authorList>
    </citation>
    <scope>NUCLEOTIDE SEQUENCE [LARGE SCALE GENOMIC DNA]</scope>
    <source>
        <strain evidence="4">DSM 18887</strain>
    </source>
</reference>
<dbReference type="PIRSF" id="PIRSF003180">
    <property type="entry name" value="DiGMPpdiest_YuxH"/>
    <property type="match status" value="1"/>
</dbReference>
<dbReference type="Pfam" id="PF08668">
    <property type="entry name" value="HDOD"/>
    <property type="match status" value="1"/>
</dbReference>
<dbReference type="Gene3D" id="3.20.20.450">
    <property type="entry name" value="EAL domain"/>
    <property type="match status" value="1"/>
</dbReference>
<sequence>MPQDILMARQPIFDADLNVVAYELLYRDKDNQQHSIITDGNSATSQVLLNNFTSICKAGKLTALPAFINLTREMLTSSHIPAISRKHVVLEILEGMTVDETLIAGIQRFIDAGYRMALDDFIYSSEYDPILEMVHLVKLDLLQLSDQQLIEHVELLKPYNVTLLAEKIETMEVFNHCKALGFKLFQGYFLCRPQVVEGRKLSANEIVMMELMSLLAEPTVTPAEIGQIVKKDPQLTFKIIRIVNSPLFNLIRKIESLDEAVVILGVQEIKRWCALIAFSGEMTKPDELTRHTLIRARMCELLAENNPALSGSSAFMMGIFAGLDALLDTPREEILQQVPLSDVIHKAIQYGDGEYGNLLTTVDSFILGEWHSLPDLYSGPQLNNAYTDSLNWVRETMEKIT</sequence>
<accession>A0A1H9DEM3</accession>
<evidence type="ECO:0000259" key="2">
    <source>
        <dbReference type="PROSITE" id="PS51833"/>
    </source>
</evidence>
<dbReference type="OrthoDB" id="9804751at2"/>
<protein>
    <submittedName>
        <fullName evidence="3">EAL and modified HD-GYP domain-containing signal transduction protein</fullName>
    </submittedName>
</protein>
<dbReference type="Pfam" id="PF00563">
    <property type="entry name" value="EAL"/>
    <property type="match status" value="1"/>
</dbReference>
<dbReference type="AlphaFoldDB" id="A0A1H9DEM3"/>
<dbReference type="SUPFAM" id="SSF109604">
    <property type="entry name" value="HD-domain/PDEase-like"/>
    <property type="match status" value="1"/>
</dbReference>
<feature type="domain" description="HDOD" evidence="2">
    <location>
        <begin position="201"/>
        <end position="386"/>
    </location>
</feature>
<organism evidence="3 4">
    <name type="scientific">Amphritea atlantica</name>
    <dbReference type="NCBI Taxonomy" id="355243"/>
    <lineage>
        <taxon>Bacteria</taxon>
        <taxon>Pseudomonadati</taxon>
        <taxon>Pseudomonadota</taxon>
        <taxon>Gammaproteobacteria</taxon>
        <taxon>Oceanospirillales</taxon>
        <taxon>Oceanospirillaceae</taxon>
        <taxon>Amphritea</taxon>
    </lineage>
</organism>
<keyword evidence="4" id="KW-1185">Reference proteome</keyword>
<dbReference type="PROSITE" id="PS50883">
    <property type="entry name" value="EAL"/>
    <property type="match status" value="1"/>
</dbReference>
<dbReference type="RefSeq" id="WP_091353448.1">
    <property type="nucleotide sequence ID" value="NZ_AP025284.1"/>
</dbReference>
<dbReference type="Proteomes" id="UP000198749">
    <property type="component" value="Unassembled WGS sequence"/>
</dbReference>
<feature type="domain" description="EAL" evidence="1">
    <location>
        <begin position="1"/>
        <end position="207"/>
    </location>
</feature>
<dbReference type="InterPro" id="IPR035919">
    <property type="entry name" value="EAL_sf"/>
</dbReference>
<dbReference type="Gene3D" id="1.10.3210.10">
    <property type="entry name" value="Hypothetical protein af1432"/>
    <property type="match status" value="1"/>
</dbReference>
<evidence type="ECO:0000313" key="3">
    <source>
        <dbReference type="EMBL" id="SEQ11747.1"/>
    </source>
</evidence>